<dbReference type="PIRSF" id="PIRSF004983">
    <property type="entry name" value="MenD"/>
    <property type="match status" value="1"/>
</dbReference>
<keyword evidence="2 6" id="KW-0479">Metal-binding</keyword>
<evidence type="ECO:0000256" key="3">
    <source>
        <dbReference type="ARBA" id="ARBA00022842"/>
    </source>
</evidence>
<evidence type="ECO:0000256" key="6">
    <source>
        <dbReference type="HAMAP-Rule" id="MF_01659"/>
    </source>
</evidence>
<dbReference type="GO" id="GO:0030145">
    <property type="term" value="F:manganese ion binding"/>
    <property type="evidence" value="ECO:0007669"/>
    <property type="project" value="UniProtKB-UniRule"/>
</dbReference>
<dbReference type="HAMAP" id="MF_01659">
    <property type="entry name" value="MenD"/>
    <property type="match status" value="1"/>
</dbReference>
<keyword evidence="3 6" id="KW-0460">Magnesium</keyword>
<dbReference type="EMBL" id="JABBNU010000003">
    <property type="protein sequence ID" value="NMM48112.1"/>
    <property type="molecule type" value="Genomic_DNA"/>
</dbReference>
<dbReference type="GO" id="GO:0030976">
    <property type="term" value="F:thiamine pyrophosphate binding"/>
    <property type="evidence" value="ECO:0007669"/>
    <property type="project" value="UniProtKB-UniRule"/>
</dbReference>
<feature type="domain" description="Menaquinone biosynthesis protein MenD middle" evidence="9">
    <location>
        <begin position="215"/>
        <end position="396"/>
    </location>
</feature>
<keyword evidence="11" id="KW-1185">Reference proteome</keyword>
<dbReference type="InterPro" id="IPR004433">
    <property type="entry name" value="MenaQ_synth_MenD"/>
</dbReference>
<reference evidence="10 11" key="1">
    <citation type="submission" date="2020-04" db="EMBL/GenBank/DDBJ databases">
        <title>Flammeovirgaceae bacterium KN852 isolated from deep sea.</title>
        <authorList>
            <person name="Zhang D.-C."/>
        </authorList>
    </citation>
    <scope>NUCLEOTIDE SEQUENCE [LARGE SCALE GENOMIC DNA]</scope>
    <source>
        <strain evidence="10 11">KN852</strain>
    </source>
</reference>
<keyword evidence="1 6" id="KW-0808">Transferase</keyword>
<dbReference type="InterPro" id="IPR011766">
    <property type="entry name" value="TPP_enzyme_TPP-bd"/>
</dbReference>
<sequence>MILEHINQIPVIAAAHGVTRAILSPGSRVAPLTLAFTRYKKINCYTLSDERSAAFTAMGMSEATNEPVVIACTSGTAASNYIPAVTEAYYKNIPLVILTADRPPEWIDQWDGQTIRQKDLYSNHIKRSFELPVDVSHPDAQWQVNRILNEAFIEAKKTPSGPVHINIPLREPFYPGTGETYHFQEESTHIIKPVESKSNIEKSILSELEKEYEKAEKILILAGQSDYDNTIYKHLSKWAADRNIPVIADIISNTFNCDTAITKGDIFLKNITEEEKQSLVPDLIISFGKSTISKNMKLFLRDNAIKSDHWHIGITDYISDPFKNLTRVIRADIESFISSTEEWEIKDRSYLKQWTEKEIEADHKIDSLKPNPEKPLNELVVTKEVITNLPDNSNLHLANSMPVRWANFISGKGKNIKIYANRGTSGIDGTISTASGHALANKKKFNLVLTGDLSFFYDRNALWHNYTNENFCIVMMNNHGGGIFGLIAGPSDQPEKEEWFETRQKLTAKNTASDFGFNYISCNNIEDLESALESIRNSKGNTIIEIFTDKDENKKVFQHLRK</sequence>
<dbReference type="Pfam" id="PF16582">
    <property type="entry name" value="TPP_enzyme_M_2"/>
    <property type="match status" value="1"/>
</dbReference>
<feature type="domain" description="Thiamine pyrophosphate enzyme TPP-binding" evidence="7">
    <location>
        <begin position="421"/>
        <end position="546"/>
    </location>
</feature>
<dbReference type="InterPro" id="IPR032264">
    <property type="entry name" value="MenD_middle"/>
</dbReference>
<evidence type="ECO:0000256" key="5">
    <source>
        <dbReference type="ARBA" id="ARBA00023211"/>
    </source>
</evidence>
<dbReference type="PANTHER" id="PTHR42916">
    <property type="entry name" value="2-SUCCINYL-5-ENOLPYRUVYL-6-HYDROXY-3-CYCLOHEXENE-1-CARBOXYLATE SYNTHASE"/>
    <property type="match status" value="1"/>
</dbReference>
<keyword evidence="6" id="KW-0474">Menaquinone biosynthesis</keyword>
<comment type="similarity">
    <text evidence="6">Belongs to the TPP enzyme family. MenD subfamily.</text>
</comment>
<accession>A0A848J4L6</accession>
<dbReference type="RefSeq" id="WP_169679404.1">
    <property type="nucleotide sequence ID" value="NZ_JABBNU010000003.1"/>
</dbReference>
<keyword evidence="4 6" id="KW-0786">Thiamine pyrophosphate</keyword>
<gene>
    <name evidence="6 10" type="primary">menD</name>
    <name evidence="10" type="ORF">HH304_06850</name>
</gene>
<comment type="function">
    <text evidence="6">Catalyzes the thiamine diphosphate-dependent decarboxylation of 2-oxoglutarate and the subsequent addition of the resulting succinic semialdehyde-thiamine pyrophosphate anion to isochorismate to yield 2-succinyl-5-enolpyruvyl-6-hydroxy-3-cyclohexene-1-carboxylate (SEPHCHC).</text>
</comment>
<dbReference type="GO" id="GO:0070204">
    <property type="term" value="F:2-succinyl-5-enolpyruvyl-6-hydroxy-3-cyclohexene-1-carboxylic-acid synthase activity"/>
    <property type="evidence" value="ECO:0007669"/>
    <property type="project" value="UniProtKB-UniRule"/>
</dbReference>
<dbReference type="NCBIfam" id="TIGR00173">
    <property type="entry name" value="menD"/>
    <property type="match status" value="1"/>
</dbReference>
<evidence type="ECO:0000256" key="2">
    <source>
        <dbReference type="ARBA" id="ARBA00022723"/>
    </source>
</evidence>
<evidence type="ECO:0000256" key="4">
    <source>
        <dbReference type="ARBA" id="ARBA00023052"/>
    </source>
</evidence>
<dbReference type="Pfam" id="PF02775">
    <property type="entry name" value="TPP_enzyme_C"/>
    <property type="match status" value="1"/>
</dbReference>
<evidence type="ECO:0000313" key="11">
    <source>
        <dbReference type="Proteomes" id="UP000559010"/>
    </source>
</evidence>
<dbReference type="EC" id="2.2.1.9" evidence="6"/>
<comment type="catalytic activity">
    <reaction evidence="6">
        <text>isochorismate + 2-oxoglutarate + H(+) = 5-enolpyruvoyl-6-hydroxy-2-succinyl-cyclohex-3-ene-1-carboxylate + CO2</text>
        <dbReference type="Rhea" id="RHEA:25593"/>
        <dbReference type="ChEBI" id="CHEBI:15378"/>
        <dbReference type="ChEBI" id="CHEBI:16526"/>
        <dbReference type="ChEBI" id="CHEBI:16810"/>
        <dbReference type="ChEBI" id="CHEBI:29780"/>
        <dbReference type="ChEBI" id="CHEBI:58818"/>
        <dbReference type="EC" id="2.2.1.9"/>
    </reaction>
</comment>
<dbReference type="CDD" id="cd02009">
    <property type="entry name" value="TPP_SHCHC_synthase"/>
    <property type="match status" value="1"/>
</dbReference>
<dbReference type="AlphaFoldDB" id="A0A848J4L6"/>
<comment type="subunit">
    <text evidence="6">Homodimer.</text>
</comment>
<dbReference type="UniPathway" id="UPA01057">
    <property type="reaction ID" value="UER00164"/>
</dbReference>
<comment type="pathway">
    <text evidence="6">Quinol/quinone metabolism; menaquinone biosynthesis.</text>
</comment>
<comment type="cofactor">
    <cofactor evidence="6">
        <name>Mg(2+)</name>
        <dbReference type="ChEBI" id="CHEBI:18420"/>
    </cofactor>
    <cofactor evidence="6">
        <name>Mn(2+)</name>
        <dbReference type="ChEBI" id="CHEBI:29035"/>
    </cofactor>
</comment>
<protein>
    <recommendedName>
        <fullName evidence="6">2-succinyl-5-enolpyruvyl-6-hydroxy-3-cyclohexene-1-carboxylate synthase</fullName>
        <shortName evidence="6">SEPHCHC synthase</shortName>
        <ecNumber evidence="6">2.2.1.9</ecNumber>
    </recommendedName>
    <alternativeName>
        <fullName evidence="6">Menaquinone biosynthesis protein MenD</fullName>
    </alternativeName>
</protein>
<dbReference type="SUPFAM" id="SSF52518">
    <property type="entry name" value="Thiamin diphosphate-binding fold (THDP-binding)"/>
    <property type="match status" value="2"/>
</dbReference>
<dbReference type="GO" id="GO:0000287">
    <property type="term" value="F:magnesium ion binding"/>
    <property type="evidence" value="ECO:0007669"/>
    <property type="project" value="UniProtKB-UniRule"/>
</dbReference>
<dbReference type="CDD" id="cd07037">
    <property type="entry name" value="TPP_PYR_MenD"/>
    <property type="match status" value="1"/>
</dbReference>
<dbReference type="Gene3D" id="3.40.50.1220">
    <property type="entry name" value="TPP-binding domain"/>
    <property type="match status" value="1"/>
</dbReference>
<evidence type="ECO:0000259" key="9">
    <source>
        <dbReference type="Pfam" id="PF16582"/>
    </source>
</evidence>
<evidence type="ECO:0000313" key="10">
    <source>
        <dbReference type="EMBL" id="NMM48112.1"/>
    </source>
</evidence>
<dbReference type="Pfam" id="PF02776">
    <property type="entry name" value="TPP_enzyme_N"/>
    <property type="match status" value="1"/>
</dbReference>
<keyword evidence="5 6" id="KW-0464">Manganese</keyword>
<dbReference type="Proteomes" id="UP000559010">
    <property type="component" value="Unassembled WGS sequence"/>
</dbReference>
<dbReference type="InterPro" id="IPR029061">
    <property type="entry name" value="THDP-binding"/>
</dbReference>
<dbReference type="InterPro" id="IPR012001">
    <property type="entry name" value="Thiamin_PyroP_enz_TPP-bd_dom"/>
</dbReference>
<organism evidence="10 11">
    <name type="scientific">Marinigracilibium pacificum</name>
    <dbReference type="NCBI Taxonomy" id="2729599"/>
    <lineage>
        <taxon>Bacteria</taxon>
        <taxon>Pseudomonadati</taxon>
        <taxon>Bacteroidota</taxon>
        <taxon>Cytophagia</taxon>
        <taxon>Cytophagales</taxon>
        <taxon>Flammeovirgaceae</taxon>
        <taxon>Marinigracilibium</taxon>
    </lineage>
</organism>
<evidence type="ECO:0000256" key="1">
    <source>
        <dbReference type="ARBA" id="ARBA00022679"/>
    </source>
</evidence>
<evidence type="ECO:0000259" key="7">
    <source>
        <dbReference type="Pfam" id="PF02775"/>
    </source>
</evidence>
<dbReference type="PANTHER" id="PTHR42916:SF1">
    <property type="entry name" value="PROTEIN PHYLLO, CHLOROPLASTIC"/>
    <property type="match status" value="1"/>
</dbReference>
<dbReference type="GO" id="GO:0009234">
    <property type="term" value="P:menaquinone biosynthetic process"/>
    <property type="evidence" value="ECO:0007669"/>
    <property type="project" value="UniProtKB-UniRule"/>
</dbReference>
<evidence type="ECO:0000259" key="8">
    <source>
        <dbReference type="Pfam" id="PF02776"/>
    </source>
</evidence>
<comment type="cofactor">
    <cofactor evidence="6">
        <name>thiamine diphosphate</name>
        <dbReference type="ChEBI" id="CHEBI:58937"/>
    </cofactor>
    <text evidence="6">Binds 1 thiamine pyrophosphate per subunit.</text>
</comment>
<dbReference type="Gene3D" id="3.40.50.970">
    <property type="match status" value="2"/>
</dbReference>
<feature type="domain" description="Thiamine pyrophosphate enzyme N-terminal TPP-binding" evidence="8">
    <location>
        <begin position="14"/>
        <end position="117"/>
    </location>
</feature>
<proteinExistence type="inferred from homology"/>
<dbReference type="UniPathway" id="UPA00079"/>
<comment type="caution">
    <text evidence="10">The sequence shown here is derived from an EMBL/GenBank/DDBJ whole genome shotgun (WGS) entry which is preliminary data.</text>
</comment>
<name>A0A848J4L6_9BACT</name>
<comment type="pathway">
    <text evidence="6">Quinol/quinone metabolism; 1,4-dihydroxy-2-naphthoate biosynthesis; 1,4-dihydroxy-2-naphthoate from chorismate: step 2/7.</text>
</comment>